<dbReference type="EMBL" id="CP034437">
    <property type="protein sequence ID" value="AZN38320.1"/>
    <property type="molecule type" value="Genomic_DNA"/>
</dbReference>
<organism evidence="1 2">
    <name type="scientific">Paenibacillus albus</name>
    <dbReference type="NCBI Taxonomy" id="2495582"/>
    <lineage>
        <taxon>Bacteria</taxon>
        <taxon>Bacillati</taxon>
        <taxon>Bacillota</taxon>
        <taxon>Bacilli</taxon>
        <taxon>Bacillales</taxon>
        <taxon>Paenibacillaceae</taxon>
        <taxon>Paenibacillus</taxon>
    </lineage>
</organism>
<dbReference type="RefSeq" id="WP_126011354.1">
    <property type="nucleotide sequence ID" value="NZ_CP034437.1"/>
</dbReference>
<dbReference type="OrthoDB" id="2971011at2"/>
<evidence type="ECO:0000313" key="1">
    <source>
        <dbReference type="EMBL" id="AZN38320.1"/>
    </source>
</evidence>
<evidence type="ECO:0000313" key="2">
    <source>
        <dbReference type="Proteomes" id="UP000272528"/>
    </source>
</evidence>
<dbReference type="AlphaFoldDB" id="A0A3S8ZXT6"/>
<dbReference type="KEGG" id="palb:EJC50_00480"/>
<gene>
    <name evidence="1" type="ORF">EJC50_00480</name>
</gene>
<protein>
    <submittedName>
        <fullName evidence="1">Uncharacterized protein</fullName>
    </submittedName>
</protein>
<sequence length="175" mass="19704">MKLKMLFILVLLLAASAIWYFTPKHYNKTLDGVYYQLGQEGIIGDVKVHLSGKLRNHINGHKSFRGTIDITGAKVPQIPKGRDDLQLLYSGENFASVVSFYSVSGKNGTIVPNIYFYGAAYINDDFTRFTIALSNDENKHWTQSDGFMITAPAKDREEATRISQELMSKFGTRIN</sequence>
<proteinExistence type="predicted"/>
<dbReference type="Proteomes" id="UP000272528">
    <property type="component" value="Chromosome"/>
</dbReference>
<keyword evidence="2" id="KW-1185">Reference proteome</keyword>
<name>A0A3S8ZXT6_9BACL</name>
<reference evidence="2" key="1">
    <citation type="submission" date="2018-12" db="EMBL/GenBank/DDBJ databases">
        <title>Genome sequence of Peanibacillus sp.</title>
        <authorList>
            <person name="Subramani G."/>
            <person name="Srinivasan S."/>
            <person name="Kim M.K."/>
        </authorList>
    </citation>
    <scope>NUCLEOTIDE SEQUENCE [LARGE SCALE GENOMIC DNA]</scope>
    <source>
        <strain evidence="2">18JY67-1</strain>
    </source>
</reference>
<accession>A0A3S8ZXT6</accession>